<dbReference type="Gene3D" id="3.40.50.720">
    <property type="entry name" value="NAD(P)-binding Rossmann-like Domain"/>
    <property type="match status" value="1"/>
</dbReference>
<dbReference type="InterPro" id="IPR002347">
    <property type="entry name" value="SDR_fam"/>
</dbReference>
<keyword evidence="3" id="KW-0560">Oxidoreductase</keyword>
<proteinExistence type="inferred from homology"/>
<dbReference type="Proteomes" id="UP001589810">
    <property type="component" value="Unassembled WGS sequence"/>
</dbReference>
<dbReference type="SUPFAM" id="SSF51735">
    <property type="entry name" value="NAD(P)-binding Rossmann-fold domains"/>
    <property type="match status" value="1"/>
</dbReference>
<evidence type="ECO:0000256" key="1">
    <source>
        <dbReference type="ARBA" id="ARBA00006484"/>
    </source>
</evidence>
<comment type="caution">
    <text evidence="5">The sequence shown here is derived from an EMBL/GenBank/DDBJ whole genome shotgun (WGS) entry which is preliminary data.</text>
</comment>
<dbReference type="PANTHER" id="PTHR43490">
    <property type="entry name" value="(+)-NEOMENTHOL DEHYDROGENASE"/>
    <property type="match status" value="1"/>
</dbReference>
<dbReference type="EMBL" id="JBHLUD010000001">
    <property type="protein sequence ID" value="MFC0540550.1"/>
    <property type="molecule type" value="Genomic_DNA"/>
</dbReference>
<comment type="similarity">
    <text evidence="1">Belongs to the short-chain dehydrogenases/reductases (SDR) family.</text>
</comment>
<sequence length="236" mass="24248">MTVSLITGVSRVHGLGFAVATQLAELGHHVVLTARDVSQAEPLAAALRQAGHTATALRLDLVDPNSMTAAAASLDRLDVLINNASFPVDFTALSALDADIDAVRSALDVDVLGPWRLVQTLLPLLRGSSAARIVNVSSVSALQISAGLDLGASLRAPAHSFAKHTLNVLTEVLAHALRDTAILVNGVDPGATATHPERGDDTDDRSAAESARGIVWAATLPAGGPTGGLFRDGVPC</sequence>
<feature type="region of interest" description="Disordered" evidence="4">
    <location>
        <begin position="188"/>
        <end position="207"/>
    </location>
</feature>
<dbReference type="RefSeq" id="WP_273939346.1">
    <property type="nucleotide sequence ID" value="NZ_CP097263.1"/>
</dbReference>
<evidence type="ECO:0000256" key="3">
    <source>
        <dbReference type="ARBA" id="ARBA00023002"/>
    </source>
</evidence>
<evidence type="ECO:0000256" key="2">
    <source>
        <dbReference type="ARBA" id="ARBA00022857"/>
    </source>
</evidence>
<protein>
    <submittedName>
        <fullName evidence="5">SDR family NAD(P)-dependent oxidoreductase</fullName>
    </submittedName>
</protein>
<dbReference type="PRINTS" id="PR00081">
    <property type="entry name" value="GDHRDH"/>
</dbReference>
<organism evidence="5 6">
    <name type="scientific">Kutzneria chonburiensis</name>
    <dbReference type="NCBI Taxonomy" id="1483604"/>
    <lineage>
        <taxon>Bacteria</taxon>
        <taxon>Bacillati</taxon>
        <taxon>Actinomycetota</taxon>
        <taxon>Actinomycetes</taxon>
        <taxon>Pseudonocardiales</taxon>
        <taxon>Pseudonocardiaceae</taxon>
        <taxon>Kutzneria</taxon>
    </lineage>
</organism>
<evidence type="ECO:0000313" key="6">
    <source>
        <dbReference type="Proteomes" id="UP001589810"/>
    </source>
</evidence>
<dbReference type="InterPro" id="IPR036291">
    <property type="entry name" value="NAD(P)-bd_dom_sf"/>
</dbReference>
<keyword evidence="2" id="KW-0521">NADP</keyword>
<dbReference type="Pfam" id="PF00106">
    <property type="entry name" value="adh_short"/>
    <property type="match status" value="1"/>
</dbReference>
<name>A0ABV6MJU4_9PSEU</name>
<feature type="compositionally biased region" description="Basic and acidic residues" evidence="4">
    <location>
        <begin position="195"/>
        <end position="207"/>
    </location>
</feature>
<dbReference type="PANTHER" id="PTHR43490:SF99">
    <property type="entry name" value="SHORT-CHAIN DEHYDROGENASE_REDUCTASE"/>
    <property type="match status" value="1"/>
</dbReference>
<evidence type="ECO:0000256" key="4">
    <source>
        <dbReference type="SAM" id="MobiDB-lite"/>
    </source>
</evidence>
<reference evidence="5 6" key="1">
    <citation type="submission" date="2024-09" db="EMBL/GenBank/DDBJ databases">
        <authorList>
            <person name="Sun Q."/>
            <person name="Mori K."/>
        </authorList>
    </citation>
    <scope>NUCLEOTIDE SEQUENCE [LARGE SCALE GENOMIC DNA]</scope>
    <source>
        <strain evidence="5 6">TBRC 1432</strain>
    </source>
</reference>
<gene>
    <name evidence="5" type="ORF">ACFFH7_03605</name>
</gene>
<keyword evidence="6" id="KW-1185">Reference proteome</keyword>
<evidence type="ECO:0000313" key="5">
    <source>
        <dbReference type="EMBL" id="MFC0540550.1"/>
    </source>
</evidence>
<accession>A0ABV6MJU4</accession>